<dbReference type="SUPFAM" id="SSF56784">
    <property type="entry name" value="HAD-like"/>
    <property type="match status" value="1"/>
</dbReference>
<organism evidence="1 2">
    <name type="scientific">Brevinema andersonii</name>
    <dbReference type="NCBI Taxonomy" id="34097"/>
    <lineage>
        <taxon>Bacteria</taxon>
        <taxon>Pseudomonadati</taxon>
        <taxon>Spirochaetota</taxon>
        <taxon>Spirochaetia</taxon>
        <taxon>Brevinematales</taxon>
        <taxon>Brevinemataceae</taxon>
        <taxon>Brevinema</taxon>
    </lineage>
</organism>
<dbReference type="PANTHER" id="PTHR42891">
    <property type="entry name" value="D-GLYCERO-BETA-D-MANNO-HEPTOSE-1,7-BISPHOSPHATE 7-PHOSPHATASE"/>
    <property type="match status" value="1"/>
</dbReference>
<dbReference type="PANTHER" id="PTHR42891:SF1">
    <property type="entry name" value="D-GLYCERO-BETA-D-MANNO-HEPTOSE-1,7-BISPHOSPHATE 7-PHOSPHATASE"/>
    <property type="match status" value="1"/>
</dbReference>
<gene>
    <name evidence="1" type="ORF">SAMN02745150_00211</name>
</gene>
<dbReference type="AlphaFoldDB" id="A0A1I1D1W6"/>
<dbReference type="Gene3D" id="3.40.50.1000">
    <property type="entry name" value="HAD superfamily/HAD-like"/>
    <property type="match status" value="1"/>
</dbReference>
<dbReference type="InterPro" id="IPR036412">
    <property type="entry name" value="HAD-like_sf"/>
</dbReference>
<evidence type="ECO:0000313" key="2">
    <source>
        <dbReference type="Proteomes" id="UP000240042"/>
    </source>
</evidence>
<dbReference type="STRING" id="34097.SAMN02745150_00211"/>
<dbReference type="InterPro" id="IPR004446">
    <property type="entry name" value="Heptose_bisP_phosphatase"/>
</dbReference>
<dbReference type="Proteomes" id="UP000240042">
    <property type="component" value="Unassembled WGS sequence"/>
</dbReference>
<evidence type="ECO:0000313" key="1">
    <source>
        <dbReference type="EMBL" id="SFB68777.1"/>
    </source>
</evidence>
<name>A0A1I1D1W6_BREAD</name>
<dbReference type="OrthoDB" id="9801899at2"/>
<dbReference type="GO" id="GO:0005975">
    <property type="term" value="P:carbohydrate metabolic process"/>
    <property type="evidence" value="ECO:0007669"/>
    <property type="project" value="InterPro"/>
</dbReference>
<protein>
    <submittedName>
        <fullName evidence="1">HAD-hyrolase-like</fullName>
    </submittedName>
</protein>
<keyword evidence="2" id="KW-1185">Reference proteome</keyword>
<dbReference type="Pfam" id="PF13242">
    <property type="entry name" value="Hydrolase_like"/>
    <property type="match status" value="1"/>
</dbReference>
<reference evidence="2" key="1">
    <citation type="submission" date="2016-10" db="EMBL/GenBank/DDBJ databases">
        <authorList>
            <person name="Varghese N."/>
            <person name="Submissions S."/>
        </authorList>
    </citation>
    <scope>NUCLEOTIDE SEQUENCE [LARGE SCALE GENOMIC DNA]</scope>
    <source>
        <strain evidence="2">ATCC 43811</strain>
    </source>
</reference>
<accession>A0A1I1D1W6</accession>
<dbReference type="GO" id="GO:0016791">
    <property type="term" value="F:phosphatase activity"/>
    <property type="evidence" value="ECO:0007669"/>
    <property type="project" value="InterPro"/>
</dbReference>
<dbReference type="RefSeq" id="WP_092317384.1">
    <property type="nucleotide sequence ID" value="NZ_FOKY01000001.1"/>
</dbReference>
<dbReference type="InterPro" id="IPR023214">
    <property type="entry name" value="HAD_sf"/>
</dbReference>
<proteinExistence type="predicted"/>
<dbReference type="EMBL" id="FOKY01000001">
    <property type="protein sequence ID" value="SFB68777.1"/>
    <property type="molecule type" value="Genomic_DNA"/>
</dbReference>
<sequence>METLLGREGAFIDRIYSCRHHPEKGYYGEVSELKISLFCRKPNPGMLFQACDELNINLSLSWMVEDSDIDIQAGRAASCKTVFLGESHPLATQNVAQAVDYIFERS</sequence>